<evidence type="ECO:0000256" key="7">
    <source>
        <dbReference type="ARBA" id="ARBA00022946"/>
    </source>
</evidence>
<dbReference type="GO" id="GO:0006508">
    <property type="term" value="P:proteolysis"/>
    <property type="evidence" value="ECO:0007669"/>
    <property type="project" value="UniProtKB-KW"/>
</dbReference>
<keyword evidence="5 10" id="KW-0812">Transmembrane</keyword>
<sequence length="374" mass="41788">MYSKKEYLRHGILFIATLISTTLAGAEWVYGKSVLGEGESLLTWEYFWMSMAFSIPFIGILLIHELGHFFTAIYHKVKCTLPFFIPGWLGFIGIPTIGTFGAVIQMKGFVNSRKKFFDIGVAGPLAGFVVALVVLVYGFTTLPEPDYIYSVHPEYADPDFQGYEEGALDFELGNNLLFWGLGEVFADPDRMPAMSEVIHYPYLFAGFLALFFTALNLLPIGQLDGGHVIFGLFPKRHREISLVAYVLFIGYAGMGMISPYSPVEDLMLWIPLYVGFLFICFTKSGLSLKNRITLVLSIAALQYAVAFVLPGVHGYQGWLFYGFLLGRIMGVRHPEVSGFHELDTKRKALGILAIVVFILCFSPEPFIFAEGSDF</sequence>
<feature type="transmembrane region" description="Helical" evidence="10">
    <location>
        <begin position="83"/>
        <end position="104"/>
    </location>
</feature>
<evidence type="ECO:0000256" key="10">
    <source>
        <dbReference type="SAM" id="Phobius"/>
    </source>
</evidence>
<evidence type="ECO:0000256" key="3">
    <source>
        <dbReference type="ARBA" id="ARBA00007931"/>
    </source>
</evidence>
<keyword evidence="9 10" id="KW-0472">Membrane</keyword>
<proteinExistence type="inferred from homology"/>
<dbReference type="InterPro" id="IPR044838">
    <property type="entry name" value="EGY1-like"/>
</dbReference>
<feature type="transmembrane region" description="Helical" evidence="10">
    <location>
        <begin position="116"/>
        <end position="139"/>
    </location>
</feature>
<keyword evidence="6" id="KW-0378">Hydrolase</keyword>
<reference evidence="12 13" key="1">
    <citation type="submission" date="2016-10" db="EMBL/GenBank/DDBJ databases">
        <authorList>
            <person name="de Groot N.N."/>
        </authorList>
    </citation>
    <scope>NUCLEOTIDE SEQUENCE [LARGE SCALE GENOMIC DNA]</scope>
    <source>
        <strain evidence="12 13">DSM 23399</strain>
    </source>
</reference>
<evidence type="ECO:0000256" key="8">
    <source>
        <dbReference type="ARBA" id="ARBA00022989"/>
    </source>
</evidence>
<evidence type="ECO:0000256" key="5">
    <source>
        <dbReference type="ARBA" id="ARBA00022692"/>
    </source>
</evidence>
<dbReference type="CDD" id="cd06160">
    <property type="entry name" value="S2P-M50_like_2"/>
    <property type="match status" value="1"/>
</dbReference>
<evidence type="ECO:0000256" key="4">
    <source>
        <dbReference type="ARBA" id="ARBA00022670"/>
    </source>
</evidence>
<dbReference type="GO" id="GO:0008233">
    <property type="term" value="F:peptidase activity"/>
    <property type="evidence" value="ECO:0007669"/>
    <property type="project" value="UniProtKB-KW"/>
</dbReference>
<feature type="transmembrane region" description="Helical" evidence="10">
    <location>
        <begin position="200"/>
        <end position="221"/>
    </location>
</feature>
<feature type="transmembrane region" description="Helical" evidence="10">
    <location>
        <begin position="242"/>
        <end position="260"/>
    </location>
</feature>
<feature type="transmembrane region" description="Helical" evidence="10">
    <location>
        <begin position="12"/>
        <end position="30"/>
    </location>
</feature>
<feature type="transmembrane region" description="Helical" evidence="10">
    <location>
        <begin position="348"/>
        <end position="368"/>
    </location>
</feature>
<feature type="transmembrane region" description="Helical" evidence="10">
    <location>
        <begin position="42"/>
        <end position="63"/>
    </location>
</feature>
<dbReference type="AlphaFoldDB" id="A0A1I0XQ51"/>
<keyword evidence="13" id="KW-1185">Reference proteome</keyword>
<feature type="transmembrane region" description="Helical" evidence="10">
    <location>
        <begin position="266"/>
        <end position="282"/>
    </location>
</feature>
<feature type="domain" description="Peptidase M50" evidence="11">
    <location>
        <begin position="52"/>
        <end position="251"/>
    </location>
</feature>
<comment type="subcellular location">
    <subcellularLocation>
        <location evidence="2">Membrane</location>
        <topology evidence="2">Multi-pass membrane protein</topology>
    </subcellularLocation>
</comment>
<dbReference type="Pfam" id="PF02163">
    <property type="entry name" value="Peptidase_M50"/>
    <property type="match status" value="1"/>
</dbReference>
<dbReference type="EMBL" id="FOKK01000003">
    <property type="protein sequence ID" value="SFB02420.1"/>
    <property type="molecule type" value="Genomic_DNA"/>
</dbReference>
<dbReference type="PANTHER" id="PTHR31412">
    <property type="entry name" value="ZINC METALLOPROTEASE EGY1"/>
    <property type="match status" value="1"/>
</dbReference>
<evidence type="ECO:0000259" key="11">
    <source>
        <dbReference type="Pfam" id="PF02163"/>
    </source>
</evidence>
<keyword evidence="4" id="KW-0645">Protease</keyword>
<evidence type="ECO:0000256" key="9">
    <source>
        <dbReference type="ARBA" id="ARBA00023136"/>
    </source>
</evidence>
<protein>
    <submittedName>
        <fullName evidence="12">Peptidase family M50</fullName>
    </submittedName>
</protein>
<keyword evidence="7" id="KW-0809">Transit peptide</keyword>
<dbReference type="Proteomes" id="UP000198790">
    <property type="component" value="Unassembled WGS sequence"/>
</dbReference>
<evidence type="ECO:0000256" key="6">
    <source>
        <dbReference type="ARBA" id="ARBA00022801"/>
    </source>
</evidence>
<evidence type="ECO:0000256" key="1">
    <source>
        <dbReference type="ARBA" id="ARBA00001947"/>
    </source>
</evidence>
<evidence type="ECO:0000313" key="13">
    <source>
        <dbReference type="Proteomes" id="UP000198790"/>
    </source>
</evidence>
<gene>
    <name evidence="12" type="ORF">SAMN04489723_103290</name>
</gene>
<dbReference type="OrthoDB" id="921763at2"/>
<keyword evidence="8 10" id="KW-1133">Transmembrane helix</keyword>
<dbReference type="GO" id="GO:0016020">
    <property type="term" value="C:membrane"/>
    <property type="evidence" value="ECO:0007669"/>
    <property type="project" value="UniProtKB-SubCell"/>
</dbReference>
<dbReference type="STRING" id="237018.SAMN04489723_103290"/>
<accession>A0A1I0XQ51</accession>
<comment type="cofactor">
    <cofactor evidence="1">
        <name>Zn(2+)</name>
        <dbReference type="ChEBI" id="CHEBI:29105"/>
    </cofactor>
</comment>
<evidence type="ECO:0000256" key="2">
    <source>
        <dbReference type="ARBA" id="ARBA00004141"/>
    </source>
</evidence>
<dbReference type="RefSeq" id="WP_092895210.1">
    <property type="nucleotide sequence ID" value="NZ_FOKK01000003.1"/>
</dbReference>
<organism evidence="12 13">
    <name type="scientific">Algoriphagus aquimarinus</name>
    <dbReference type="NCBI Taxonomy" id="237018"/>
    <lineage>
        <taxon>Bacteria</taxon>
        <taxon>Pseudomonadati</taxon>
        <taxon>Bacteroidota</taxon>
        <taxon>Cytophagia</taxon>
        <taxon>Cytophagales</taxon>
        <taxon>Cyclobacteriaceae</taxon>
        <taxon>Algoriphagus</taxon>
    </lineage>
</organism>
<dbReference type="InterPro" id="IPR008915">
    <property type="entry name" value="Peptidase_M50"/>
</dbReference>
<dbReference type="PANTHER" id="PTHR31412:SF0">
    <property type="entry name" value="ZINC METALLOPROTEASE EGY1, CHLOROPLASTIC-RELATED"/>
    <property type="match status" value="1"/>
</dbReference>
<comment type="similarity">
    <text evidence="3">Belongs to the peptidase M50B family.</text>
</comment>
<name>A0A1I0XQ51_9BACT</name>
<evidence type="ECO:0000313" key="12">
    <source>
        <dbReference type="EMBL" id="SFB02420.1"/>
    </source>
</evidence>